<feature type="transmembrane region" description="Helical" evidence="2">
    <location>
        <begin position="60"/>
        <end position="81"/>
    </location>
</feature>
<organism evidence="3 4">
    <name type="scientific">Mycobacterium shinjukuense</name>
    <dbReference type="NCBI Taxonomy" id="398694"/>
    <lineage>
        <taxon>Bacteria</taxon>
        <taxon>Bacillati</taxon>
        <taxon>Actinomycetota</taxon>
        <taxon>Actinomycetes</taxon>
        <taxon>Mycobacteriales</taxon>
        <taxon>Mycobacteriaceae</taxon>
        <taxon>Mycobacterium</taxon>
    </lineage>
</organism>
<gene>
    <name evidence="3" type="ORF">MSHI_16250</name>
</gene>
<feature type="region of interest" description="Disordered" evidence="1">
    <location>
        <begin position="1"/>
        <end position="47"/>
    </location>
</feature>
<evidence type="ECO:0008006" key="5">
    <source>
        <dbReference type="Google" id="ProtNLM"/>
    </source>
</evidence>
<evidence type="ECO:0000313" key="4">
    <source>
        <dbReference type="Proteomes" id="UP000467236"/>
    </source>
</evidence>
<evidence type="ECO:0000256" key="1">
    <source>
        <dbReference type="SAM" id="MobiDB-lite"/>
    </source>
</evidence>
<keyword evidence="2" id="KW-0812">Transmembrane</keyword>
<reference evidence="3 4" key="1">
    <citation type="journal article" date="2019" name="Emerg. Microbes Infect.">
        <title>Comprehensive subspecies identification of 175 nontuberculous mycobacteria species based on 7547 genomic profiles.</title>
        <authorList>
            <person name="Matsumoto Y."/>
            <person name="Kinjo T."/>
            <person name="Motooka D."/>
            <person name="Nabeya D."/>
            <person name="Jung N."/>
            <person name="Uechi K."/>
            <person name="Horii T."/>
            <person name="Iida T."/>
            <person name="Fujita J."/>
            <person name="Nakamura S."/>
        </authorList>
    </citation>
    <scope>NUCLEOTIDE SEQUENCE [LARGE SCALE GENOMIC DNA]</scope>
    <source>
        <strain evidence="3 4">JCM 14233</strain>
    </source>
</reference>
<dbReference type="AlphaFoldDB" id="A0A7I7MR39"/>
<proteinExistence type="predicted"/>
<feature type="transmembrane region" description="Helical" evidence="2">
    <location>
        <begin position="140"/>
        <end position="159"/>
    </location>
</feature>
<feature type="transmembrane region" description="Helical" evidence="2">
    <location>
        <begin position="112"/>
        <end position="133"/>
    </location>
</feature>
<feature type="compositionally biased region" description="Polar residues" evidence="1">
    <location>
        <begin position="27"/>
        <end position="41"/>
    </location>
</feature>
<keyword evidence="2" id="KW-1133">Transmembrane helix</keyword>
<sequence length="168" mass="18164">MQPYHEAVRRCGSQKPTPSGSMHGMAPTNQPDDTHPGTASPSVPDGSEGPRVIRLRIAPWDVVCTVAILGVLLVMVAMTSWPSRLFAFTESVCPPDSCQPVPFGVNYYIYPVMWGGIGAAVAAAVIGPFVSMVRGWYMSFWPIIAIGVITLTSVAGYAMTGFSERYWH</sequence>
<dbReference type="Proteomes" id="UP000467236">
    <property type="component" value="Chromosome"/>
</dbReference>
<accession>A0A7I7MR39</accession>
<keyword evidence="4" id="KW-1185">Reference proteome</keyword>
<evidence type="ECO:0000313" key="3">
    <source>
        <dbReference type="EMBL" id="BBX73719.1"/>
    </source>
</evidence>
<name>A0A7I7MR39_9MYCO</name>
<protein>
    <recommendedName>
        <fullName evidence="5">Transmembrane protein</fullName>
    </recommendedName>
</protein>
<dbReference type="KEGG" id="mshj:MSHI_16250"/>
<keyword evidence="2" id="KW-0472">Membrane</keyword>
<dbReference type="EMBL" id="AP022575">
    <property type="protein sequence ID" value="BBX73719.1"/>
    <property type="molecule type" value="Genomic_DNA"/>
</dbReference>
<evidence type="ECO:0000256" key="2">
    <source>
        <dbReference type="SAM" id="Phobius"/>
    </source>
</evidence>